<dbReference type="Proteomes" id="UP000308230">
    <property type="component" value="Unassembled WGS sequence"/>
</dbReference>
<dbReference type="InterPro" id="IPR013324">
    <property type="entry name" value="RNA_pol_sigma_r3/r4-like"/>
</dbReference>
<evidence type="ECO:0000256" key="6">
    <source>
        <dbReference type="RuleBase" id="RU000716"/>
    </source>
</evidence>
<dbReference type="Pfam" id="PF04542">
    <property type="entry name" value="Sigma70_r2"/>
    <property type="match status" value="1"/>
</dbReference>
<gene>
    <name evidence="8" type="ORF">FCL54_06600</name>
</gene>
<keyword evidence="3 6" id="KW-0731">Sigma factor</keyword>
<proteinExistence type="inferred from homology"/>
<evidence type="ECO:0000256" key="4">
    <source>
        <dbReference type="ARBA" id="ARBA00023125"/>
    </source>
</evidence>
<dbReference type="SUPFAM" id="SSF88946">
    <property type="entry name" value="Sigma2 domain of RNA polymerase sigma factors"/>
    <property type="match status" value="1"/>
</dbReference>
<dbReference type="InterPro" id="IPR014284">
    <property type="entry name" value="RNA_pol_sigma-70_dom"/>
</dbReference>
<dbReference type="OrthoDB" id="2470088at2"/>
<sequence length="178" mass="21306">MDTSYEIEEWFNLYSDDVYNFLVYYTGSKEVDDLVQDVFIRAIKNGGRFEARSNPKTWLISIARNIAIDHFRKKRWERYLPEKFFIKQVSGGKQPEEQIIFEEEKNDLYTEIMKLKQSYRDVLVMRGILEMSVEDTMNALRWSEAKVVLTFHRARKALKKQMMNVERGKIDETREQQG</sequence>
<dbReference type="Gene3D" id="1.10.1740.10">
    <property type="match status" value="1"/>
</dbReference>
<organism evidence="8 9">
    <name type="scientific">Exobacillus caeni</name>
    <dbReference type="NCBI Taxonomy" id="2574798"/>
    <lineage>
        <taxon>Bacteria</taxon>
        <taxon>Bacillati</taxon>
        <taxon>Bacillota</taxon>
        <taxon>Bacilli</taxon>
        <taxon>Bacillales</taxon>
        <taxon>Guptibacillaceae</taxon>
        <taxon>Exobacillus</taxon>
    </lineage>
</organism>
<dbReference type="EMBL" id="SWLG01000004">
    <property type="protein sequence ID" value="TLS38202.1"/>
    <property type="molecule type" value="Genomic_DNA"/>
</dbReference>
<evidence type="ECO:0000256" key="1">
    <source>
        <dbReference type="ARBA" id="ARBA00010641"/>
    </source>
</evidence>
<keyword evidence="2 6" id="KW-0805">Transcription regulation</keyword>
<name>A0A5R9F3E2_9BACL</name>
<dbReference type="InterPro" id="IPR007627">
    <property type="entry name" value="RNA_pol_sigma70_r2"/>
</dbReference>
<accession>A0A5R9F3E2</accession>
<dbReference type="PROSITE" id="PS01063">
    <property type="entry name" value="SIGMA70_ECF"/>
    <property type="match status" value="1"/>
</dbReference>
<comment type="similarity">
    <text evidence="1 6">Belongs to the sigma-70 factor family. ECF subfamily.</text>
</comment>
<dbReference type="InterPro" id="IPR013325">
    <property type="entry name" value="RNA_pol_sigma_r2"/>
</dbReference>
<evidence type="ECO:0000256" key="3">
    <source>
        <dbReference type="ARBA" id="ARBA00023082"/>
    </source>
</evidence>
<dbReference type="Gene3D" id="1.10.10.10">
    <property type="entry name" value="Winged helix-like DNA-binding domain superfamily/Winged helix DNA-binding domain"/>
    <property type="match status" value="1"/>
</dbReference>
<evidence type="ECO:0000259" key="7">
    <source>
        <dbReference type="Pfam" id="PF04542"/>
    </source>
</evidence>
<dbReference type="AlphaFoldDB" id="A0A5R9F3E2"/>
<dbReference type="GO" id="GO:0006352">
    <property type="term" value="P:DNA-templated transcription initiation"/>
    <property type="evidence" value="ECO:0007669"/>
    <property type="project" value="InterPro"/>
</dbReference>
<keyword evidence="9" id="KW-1185">Reference proteome</keyword>
<evidence type="ECO:0000256" key="2">
    <source>
        <dbReference type="ARBA" id="ARBA00023015"/>
    </source>
</evidence>
<evidence type="ECO:0000256" key="5">
    <source>
        <dbReference type="ARBA" id="ARBA00023163"/>
    </source>
</evidence>
<reference evidence="8 9" key="1">
    <citation type="submission" date="2019-04" db="EMBL/GenBank/DDBJ databases">
        <title>Bacillus caeni sp. nov., a bacterium isolated from mangrove sediment.</title>
        <authorList>
            <person name="Huang H."/>
            <person name="Mo K."/>
            <person name="Hu Y."/>
        </authorList>
    </citation>
    <scope>NUCLEOTIDE SEQUENCE [LARGE SCALE GENOMIC DNA]</scope>
    <source>
        <strain evidence="8 9">HB172195</strain>
    </source>
</reference>
<evidence type="ECO:0000313" key="9">
    <source>
        <dbReference type="Proteomes" id="UP000308230"/>
    </source>
</evidence>
<protein>
    <recommendedName>
        <fullName evidence="6">RNA polymerase sigma factor</fullName>
    </recommendedName>
</protein>
<evidence type="ECO:0000313" key="8">
    <source>
        <dbReference type="EMBL" id="TLS38202.1"/>
    </source>
</evidence>
<feature type="domain" description="RNA polymerase sigma-70 region 2" evidence="7">
    <location>
        <begin position="11"/>
        <end position="76"/>
    </location>
</feature>
<dbReference type="SUPFAM" id="SSF88659">
    <property type="entry name" value="Sigma3 and sigma4 domains of RNA polymerase sigma factors"/>
    <property type="match status" value="1"/>
</dbReference>
<dbReference type="GO" id="GO:0003677">
    <property type="term" value="F:DNA binding"/>
    <property type="evidence" value="ECO:0007669"/>
    <property type="project" value="UniProtKB-KW"/>
</dbReference>
<dbReference type="NCBIfam" id="TIGR02937">
    <property type="entry name" value="sigma70-ECF"/>
    <property type="match status" value="1"/>
</dbReference>
<dbReference type="PANTHER" id="PTHR43133">
    <property type="entry name" value="RNA POLYMERASE ECF-TYPE SIGMA FACTO"/>
    <property type="match status" value="1"/>
</dbReference>
<comment type="caution">
    <text evidence="8">The sequence shown here is derived from an EMBL/GenBank/DDBJ whole genome shotgun (WGS) entry which is preliminary data.</text>
</comment>
<keyword evidence="5 6" id="KW-0804">Transcription</keyword>
<dbReference type="InterPro" id="IPR000838">
    <property type="entry name" value="RNA_pol_sigma70_ECF_CS"/>
</dbReference>
<dbReference type="InterPro" id="IPR039425">
    <property type="entry name" value="RNA_pol_sigma-70-like"/>
</dbReference>
<dbReference type="PANTHER" id="PTHR43133:SF60">
    <property type="entry name" value="RNA POLYMERASE SIGMA FACTOR SIGV"/>
    <property type="match status" value="1"/>
</dbReference>
<keyword evidence="4 6" id="KW-0238">DNA-binding</keyword>
<dbReference type="RefSeq" id="WP_138124508.1">
    <property type="nucleotide sequence ID" value="NZ_SWLG01000004.1"/>
</dbReference>
<dbReference type="GO" id="GO:0016987">
    <property type="term" value="F:sigma factor activity"/>
    <property type="evidence" value="ECO:0007669"/>
    <property type="project" value="UniProtKB-KW"/>
</dbReference>
<dbReference type="InterPro" id="IPR036388">
    <property type="entry name" value="WH-like_DNA-bd_sf"/>
</dbReference>